<feature type="chain" id="PRO_5015950665" description="Saposin B-type domain-containing protein" evidence="3">
    <location>
        <begin position="20"/>
        <end position="361"/>
    </location>
</feature>
<keyword evidence="3" id="KW-0732">Signal</keyword>
<dbReference type="FunCoup" id="A0A2V0PKW4">
    <property type="interactions" value="102"/>
</dbReference>
<feature type="domain" description="Saposin B-type" evidence="4">
    <location>
        <begin position="241"/>
        <end position="321"/>
    </location>
</feature>
<accession>A0A2V0PKW4</accession>
<feature type="domain" description="Saposin B-type" evidence="4">
    <location>
        <begin position="24"/>
        <end position="104"/>
    </location>
</feature>
<dbReference type="GO" id="GO:0006629">
    <property type="term" value="P:lipid metabolic process"/>
    <property type="evidence" value="ECO:0007669"/>
    <property type="project" value="InterPro"/>
</dbReference>
<reference evidence="5 6" key="1">
    <citation type="journal article" date="2018" name="Sci. Rep.">
        <title>Raphidocelis subcapitata (=Pseudokirchneriella subcapitata) provides an insight into genome evolution and environmental adaptations in the Sphaeropleales.</title>
        <authorList>
            <person name="Suzuki S."/>
            <person name="Yamaguchi H."/>
            <person name="Nakajima N."/>
            <person name="Kawachi M."/>
        </authorList>
    </citation>
    <scope>NUCLEOTIDE SEQUENCE [LARGE SCALE GENOMIC DNA]</scope>
    <source>
        <strain evidence="5 6">NIES-35</strain>
    </source>
</reference>
<dbReference type="SUPFAM" id="SSF47862">
    <property type="entry name" value="Saposin"/>
    <property type="match status" value="3"/>
</dbReference>
<keyword evidence="2" id="KW-0325">Glycoprotein</keyword>
<organism evidence="5 6">
    <name type="scientific">Raphidocelis subcapitata</name>
    <dbReference type="NCBI Taxonomy" id="307507"/>
    <lineage>
        <taxon>Eukaryota</taxon>
        <taxon>Viridiplantae</taxon>
        <taxon>Chlorophyta</taxon>
        <taxon>core chlorophytes</taxon>
        <taxon>Chlorophyceae</taxon>
        <taxon>CS clade</taxon>
        <taxon>Sphaeropleales</taxon>
        <taxon>Selenastraceae</taxon>
        <taxon>Raphidocelis</taxon>
    </lineage>
</organism>
<dbReference type="InterPro" id="IPR008139">
    <property type="entry name" value="SaposinB_dom"/>
</dbReference>
<name>A0A2V0PKW4_9CHLO</name>
<evidence type="ECO:0000256" key="3">
    <source>
        <dbReference type="SAM" id="SignalP"/>
    </source>
</evidence>
<feature type="signal peptide" evidence="3">
    <location>
        <begin position="1"/>
        <end position="19"/>
    </location>
</feature>
<dbReference type="OrthoDB" id="69496at2759"/>
<keyword evidence="6" id="KW-1185">Reference proteome</keyword>
<dbReference type="InParanoid" id="A0A2V0PKW4"/>
<dbReference type="Gene3D" id="1.10.225.10">
    <property type="entry name" value="Saposin-like"/>
    <property type="match status" value="3"/>
</dbReference>
<dbReference type="InterPro" id="IPR011001">
    <property type="entry name" value="Saposin-like"/>
</dbReference>
<evidence type="ECO:0000256" key="1">
    <source>
        <dbReference type="ARBA" id="ARBA00023157"/>
    </source>
</evidence>
<dbReference type="InterPro" id="IPR008138">
    <property type="entry name" value="SapB_2"/>
</dbReference>
<protein>
    <recommendedName>
        <fullName evidence="4">Saposin B-type domain-containing protein</fullName>
    </recommendedName>
</protein>
<keyword evidence="1" id="KW-1015">Disulfide bond</keyword>
<dbReference type="InterPro" id="IPR007856">
    <property type="entry name" value="SapB_1"/>
</dbReference>
<evidence type="ECO:0000313" key="5">
    <source>
        <dbReference type="EMBL" id="GBF97967.1"/>
    </source>
</evidence>
<evidence type="ECO:0000259" key="4">
    <source>
        <dbReference type="PROSITE" id="PS50015"/>
    </source>
</evidence>
<dbReference type="PROSITE" id="PS50015">
    <property type="entry name" value="SAP_B"/>
    <property type="match status" value="3"/>
</dbReference>
<dbReference type="SMART" id="SM00741">
    <property type="entry name" value="SapB"/>
    <property type="match status" value="3"/>
</dbReference>
<evidence type="ECO:0000256" key="2">
    <source>
        <dbReference type="ARBA" id="ARBA00023180"/>
    </source>
</evidence>
<dbReference type="Proteomes" id="UP000247498">
    <property type="component" value="Unassembled WGS sequence"/>
</dbReference>
<comment type="caution">
    <text evidence="5">The sequence shown here is derived from an EMBL/GenBank/DDBJ whole genome shotgun (WGS) entry which is preliminary data.</text>
</comment>
<gene>
    <name evidence="5" type="ORF">Rsub_10640</name>
</gene>
<dbReference type="Pfam" id="PF05184">
    <property type="entry name" value="SapB_1"/>
    <property type="match status" value="2"/>
</dbReference>
<dbReference type="PANTHER" id="PTHR11480">
    <property type="entry name" value="SAPOSIN-RELATED"/>
    <property type="match status" value="1"/>
</dbReference>
<dbReference type="AlphaFoldDB" id="A0A2V0PKW4"/>
<feature type="domain" description="Saposin B-type" evidence="4">
    <location>
        <begin position="125"/>
        <end position="206"/>
    </location>
</feature>
<proteinExistence type="predicted"/>
<evidence type="ECO:0000313" key="6">
    <source>
        <dbReference type="Proteomes" id="UP000247498"/>
    </source>
</evidence>
<dbReference type="PANTHER" id="PTHR11480:SF3">
    <property type="entry name" value="BCDNA.GH08312"/>
    <property type="match status" value="1"/>
</dbReference>
<dbReference type="Pfam" id="PF03489">
    <property type="entry name" value="SapB_2"/>
    <property type="match status" value="1"/>
</dbReference>
<dbReference type="STRING" id="307507.A0A2V0PKW4"/>
<sequence length="361" mass="37801">MRTLLIAALLAALAPLALASRAAPNDLCGTCKDAVRVMKDLMCDPGVEGDVEDWVIGNVCPATGNEKSCADVVTGIAPALFDWLRLGTDADAMCAEVGVCGASPLARFAAQQPAAPRRARSEGRNDMGCPLCMFVVGKVKDGLSDPVTREEIRDKTAAACATLPEGPMRDTCDAWGRQYEDSIFEYIDTTEPADLCAALGSCSVLTRLLARPPPPLSRGAVEAIATAGRGAAALRAGGPASNDNCDACKAVVTEMHSALANPELEAQVEQYAKAVCDSMGALADSCKERIDQYAPMAFGMILAYLQPDQVCRQMHFCPAPSAAEQLLMGVARLVSPERFGGVLLQGAPMAGYGGLRLPHAA</sequence>
<dbReference type="InterPro" id="IPR051428">
    <property type="entry name" value="Sphingo_Act-Surfact_Prot"/>
</dbReference>
<dbReference type="EMBL" id="BDRX01000112">
    <property type="protein sequence ID" value="GBF97967.1"/>
    <property type="molecule type" value="Genomic_DNA"/>
</dbReference>